<dbReference type="AlphaFoldDB" id="A0A1Y1V787"/>
<proteinExistence type="predicted"/>
<accession>A0A1Y1V787</accession>
<reference evidence="1 2" key="2">
    <citation type="submission" date="2016-08" db="EMBL/GenBank/DDBJ databases">
        <title>Pervasive Adenine N6-methylation of Active Genes in Fungi.</title>
        <authorList>
            <consortium name="DOE Joint Genome Institute"/>
            <person name="Mondo S.J."/>
            <person name="Dannebaum R.O."/>
            <person name="Kuo R.C."/>
            <person name="Labutti K."/>
            <person name="Haridas S."/>
            <person name="Kuo A."/>
            <person name="Salamov A."/>
            <person name="Ahrendt S.R."/>
            <person name="Lipzen A."/>
            <person name="Sullivan W."/>
            <person name="Andreopoulos W.B."/>
            <person name="Clum A."/>
            <person name="Lindquist E."/>
            <person name="Daum C."/>
            <person name="Ramamoorthy G.K."/>
            <person name="Gryganskyi A."/>
            <person name="Culley D."/>
            <person name="Magnuson J.K."/>
            <person name="James T.Y."/>
            <person name="O'Malley M.A."/>
            <person name="Stajich J.E."/>
            <person name="Spatafora J.W."/>
            <person name="Visel A."/>
            <person name="Grigoriev I.V."/>
        </authorList>
    </citation>
    <scope>NUCLEOTIDE SEQUENCE [LARGE SCALE GENOMIC DNA]</scope>
    <source>
        <strain evidence="2">finn</strain>
    </source>
</reference>
<evidence type="ECO:0000313" key="2">
    <source>
        <dbReference type="Proteomes" id="UP000193719"/>
    </source>
</evidence>
<reference evidence="1 2" key="1">
    <citation type="submission" date="2016-08" db="EMBL/GenBank/DDBJ databases">
        <title>Genomes of anaerobic fungi encode conserved fungal cellulosomes for biomass hydrolysis.</title>
        <authorList>
            <consortium name="DOE Joint Genome Institute"/>
            <person name="Haitjema C.H."/>
            <person name="Gilmore S.P."/>
            <person name="Henske J.K."/>
            <person name="Solomon K.V."/>
            <person name="De Groot R."/>
            <person name="Kuo A."/>
            <person name="Mondo S.J."/>
            <person name="Salamov A.A."/>
            <person name="Labutti K."/>
            <person name="Zhao Z."/>
            <person name="Chiniquy J."/>
            <person name="Barry K."/>
            <person name="Brewer H.M."/>
            <person name="Purvine S.O."/>
            <person name="Wright A.T."/>
            <person name="Boxma B."/>
            <person name="Van Alen T."/>
            <person name="Hackstein J.H."/>
            <person name="Baker S.E."/>
            <person name="Grigoriev I.V."/>
            <person name="O'Malley M.A."/>
        </authorList>
    </citation>
    <scope>NUCLEOTIDE SEQUENCE [LARGE SCALE GENOMIC DNA]</scope>
    <source>
        <strain evidence="2">finn</strain>
    </source>
</reference>
<sequence length="153" mass="18239">MLCNDFIIRYVDSCKNVCSNETSNTKDLRNSNRGRSVYNFGNKKELIEKLICSMCFDDNEKKLHQIEGYRIITPENILELNKNNNEDTTNLMNHIIKIITNNNLEEYCCKRPHQAFLMYKLFCLLPNLLKMTKDNIIEEWKKYLFKYNLIVIL</sequence>
<gene>
    <name evidence="1" type="ORF">BCR36DRAFT_292732</name>
</gene>
<keyword evidence="2" id="KW-1185">Reference proteome</keyword>
<protein>
    <submittedName>
        <fullName evidence="1">Uncharacterized protein</fullName>
    </submittedName>
</protein>
<comment type="caution">
    <text evidence="1">The sequence shown here is derived from an EMBL/GenBank/DDBJ whole genome shotgun (WGS) entry which is preliminary data.</text>
</comment>
<organism evidence="1 2">
    <name type="scientific">Piromyces finnis</name>
    <dbReference type="NCBI Taxonomy" id="1754191"/>
    <lineage>
        <taxon>Eukaryota</taxon>
        <taxon>Fungi</taxon>
        <taxon>Fungi incertae sedis</taxon>
        <taxon>Chytridiomycota</taxon>
        <taxon>Chytridiomycota incertae sedis</taxon>
        <taxon>Neocallimastigomycetes</taxon>
        <taxon>Neocallimastigales</taxon>
        <taxon>Neocallimastigaceae</taxon>
        <taxon>Piromyces</taxon>
    </lineage>
</organism>
<name>A0A1Y1V787_9FUNG</name>
<dbReference type="EMBL" id="MCFH01000025">
    <property type="protein sequence ID" value="ORX48890.1"/>
    <property type="molecule type" value="Genomic_DNA"/>
</dbReference>
<evidence type="ECO:0000313" key="1">
    <source>
        <dbReference type="EMBL" id="ORX48890.1"/>
    </source>
</evidence>
<dbReference type="Proteomes" id="UP000193719">
    <property type="component" value="Unassembled WGS sequence"/>
</dbReference>